<organism evidence="2 3">
    <name type="scientific">Chlamydomonas schloesseri</name>
    <dbReference type="NCBI Taxonomy" id="2026947"/>
    <lineage>
        <taxon>Eukaryota</taxon>
        <taxon>Viridiplantae</taxon>
        <taxon>Chlorophyta</taxon>
        <taxon>core chlorophytes</taxon>
        <taxon>Chlorophyceae</taxon>
        <taxon>CS clade</taxon>
        <taxon>Chlamydomonadales</taxon>
        <taxon>Chlamydomonadaceae</taxon>
        <taxon>Chlamydomonas</taxon>
    </lineage>
</organism>
<protein>
    <submittedName>
        <fullName evidence="2">Uncharacterized protein</fullName>
    </submittedName>
</protein>
<keyword evidence="3" id="KW-1185">Reference proteome</keyword>
<feature type="region of interest" description="Disordered" evidence="1">
    <location>
        <begin position="229"/>
        <end position="249"/>
    </location>
</feature>
<dbReference type="AlphaFoldDB" id="A0A835TIL9"/>
<proteinExistence type="predicted"/>
<evidence type="ECO:0000313" key="3">
    <source>
        <dbReference type="Proteomes" id="UP000613740"/>
    </source>
</evidence>
<feature type="region of interest" description="Disordered" evidence="1">
    <location>
        <begin position="173"/>
        <end position="209"/>
    </location>
</feature>
<sequence length="316" mass="33208">MEQHSDQLAEQLQEQHRAELRRTMLGLGVPTRLLEPFTHAYSDIILRAGLKDLASFQEPGATPEAVADALQDAGLPPPHAAMIEILLERAVAEQEQRRAEPRRTMLGLGVPTRLLKPFTDANLDVILRSGLSCFPSFQQPGATPEAVADALQAAGLAPALVANIEELLECAAEAQQQQGRQESDDGGRGGGAATAPDTGHARDQQPTCGGPFITKGWWSTWLASAPLLWSTQPPQPQAPLPPGSTASPPDTVAVAAVAAAAAVQAASTAPTAEQRPVGDDAARSMLLAVTPTAPPASLHVSTCRRRHVHRPALGQG</sequence>
<evidence type="ECO:0000256" key="1">
    <source>
        <dbReference type="SAM" id="MobiDB-lite"/>
    </source>
</evidence>
<name>A0A835TIL9_9CHLO</name>
<feature type="compositionally biased region" description="Pro residues" evidence="1">
    <location>
        <begin position="233"/>
        <end position="242"/>
    </location>
</feature>
<gene>
    <name evidence="2" type="ORF">HYH02_010865</name>
</gene>
<comment type="caution">
    <text evidence="2">The sequence shown here is derived from an EMBL/GenBank/DDBJ whole genome shotgun (WGS) entry which is preliminary data.</text>
</comment>
<dbReference type="EMBL" id="JAEHOD010000043">
    <property type="protein sequence ID" value="KAG2438410.1"/>
    <property type="molecule type" value="Genomic_DNA"/>
</dbReference>
<reference evidence="2" key="1">
    <citation type="journal article" date="2020" name="bioRxiv">
        <title>Comparative genomics of Chlamydomonas.</title>
        <authorList>
            <person name="Craig R.J."/>
            <person name="Hasan A.R."/>
            <person name="Ness R.W."/>
            <person name="Keightley P.D."/>
        </authorList>
    </citation>
    <scope>NUCLEOTIDE SEQUENCE</scope>
    <source>
        <strain evidence="2">CCAP 11/173</strain>
    </source>
</reference>
<evidence type="ECO:0000313" key="2">
    <source>
        <dbReference type="EMBL" id="KAG2438410.1"/>
    </source>
</evidence>
<dbReference type="Proteomes" id="UP000613740">
    <property type="component" value="Unassembled WGS sequence"/>
</dbReference>
<accession>A0A835TIL9</accession>